<feature type="domain" description="CTLH" evidence="2">
    <location>
        <begin position="174"/>
        <end position="231"/>
    </location>
</feature>
<dbReference type="Pfam" id="PF10607">
    <property type="entry name" value="CTLH"/>
    <property type="match status" value="1"/>
</dbReference>
<dbReference type="OrthoDB" id="1933455at2759"/>
<gene>
    <name evidence="3" type="ORF">NAEGRDRAFT_49744</name>
</gene>
<dbReference type="KEGG" id="ngr:NAEGRDRAFT_49744"/>
<dbReference type="InterPro" id="IPR024964">
    <property type="entry name" value="CTLH/CRA"/>
</dbReference>
<dbReference type="GO" id="GO:0004842">
    <property type="term" value="F:ubiquitin-protein transferase activity"/>
    <property type="evidence" value="ECO:0007669"/>
    <property type="project" value="InterPro"/>
</dbReference>
<organism evidence="4">
    <name type="scientific">Naegleria gruberi</name>
    <name type="common">Amoeba</name>
    <dbReference type="NCBI Taxonomy" id="5762"/>
    <lineage>
        <taxon>Eukaryota</taxon>
        <taxon>Discoba</taxon>
        <taxon>Heterolobosea</taxon>
        <taxon>Tetramitia</taxon>
        <taxon>Eutetramitia</taxon>
        <taxon>Vahlkampfiidae</taxon>
        <taxon>Naegleria</taxon>
    </lineage>
</organism>
<dbReference type="GO" id="GO:0043161">
    <property type="term" value="P:proteasome-mediated ubiquitin-dependent protein catabolic process"/>
    <property type="evidence" value="ECO:0007669"/>
    <property type="project" value="InterPro"/>
</dbReference>
<dbReference type="SMART" id="SM00757">
    <property type="entry name" value="CRA"/>
    <property type="match status" value="1"/>
</dbReference>
<dbReference type="GO" id="GO:0005634">
    <property type="term" value="C:nucleus"/>
    <property type="evidence" value="ECO:0007669"/>
    <property type="project" value="TreeGrafter"/>
</dbReference>
<accession>D2VI60</accession>
<evidence type="ECO:0000313" key="3">
    <source>
        <dbReference type="EMBL" id="EFC43535.1"/>
    </source>
</evidence>
<name>D2VI60_NAEGR</name>
<evidence type="ECO:0000259" key="2">
    <source>
        <dbReference type="PROSITE" id="PS50897"/>
    </source>
</evidence>
<reference evidence="3 4" key="1">
    <citation type="journal article" date="2010" name="Cell">
        <title>The genome of Naegleria gruberi illuminates early eukaryotic versatility.</title>
        <authorList>
            <person name="Fritz-Laylin L.K."/>
            <person name="Prochnik S.E."/>
            <person name="Ginger M.L."/>
            <person name="Dacks J.B."/>
            <person name="Carpenter M.L."/>
            <person name="Field M.C."/>
            <person name="Kuo A."/>
            <person name="Paredez A."/>
            <person name="Chapman J."/>
            <person name="Pham J."/>
            <person name="Shu S."/>
            <person name="Neupane R."/>
            <person name="Cipriano M."/>
            <person name="Mancuso J."/>
            <person name="Tu H."/>
            <person name="Salamov A."/>
            <person name="Lindquist E."/>
            <person name="Shapiro H."/>
            <person name="Lucas S."/>
            <person name="Grigoriev I.V."/>
            <person name="Cande W.Z."/>
            <person name="Fulton C."/>
            <person name="Rokhsar D.S."/>
            <person name="Dawson S.C."/>
        </authorList>
    </citation>
    <scope>NUCLEOTIDE SEQUENCE [LARGE SCALE GENOMIC DNA]</scope>
    <source>
        <strain evidence="3 4">NEG-M</strain>
    </source>
</reference>
<dbReference type="InterPro" id="IPR013144">
    <property type="entry name" value="CRA_dom"/>
</dbReference>
<dbReference type="STRING" id="5762.D2VI60"/>
<dbReference type="GeneID" id="8853115"/>
<dbReference type="CDD" id="cd16659">
    <property type="entry name" value="RING-Ubox_Emp"/>
    <property type="match status" value="1"/>
</dbReference>
<dbReference type="Proteomes" id="UP000006671">
    <property type="component" value="Unassembled WGS sequence"/>
</dbReference>
<dbReference type="PROSITE" id="PS50897">
    <property type="entry name" value="CTLH"/>
    <property type="match status" value="1"/>
</dbReference>
<dbReference type="GO" id="GO:0034657">
    <property type="term" value="C:GID complex"/>
    <property type="evidence" value="ECO:0007669"/>
    <property type="project" value="TreeGrafter"/>
</dbReference>
<keyword evidence="1" id="KW-0175">Coiled coil</keyword>
<dbReference type="InParanoid" id="D2VI60"/>
<dbReference type="InterPro" id="IPR045098">
    <property type="entry name" value="Fyv10_fam"/>
</dbReference>
<dbReference type="FunCoup" id="D2VI60">
    <property type="interactions" value="376"/>
</dbReference>
<dbReference type="EMBL" id="GG738873">
    <property type="protein sequence ID" value="EFC43535.1"/>
    <property type="molecule type" value="Genomic_DNA"/>
</dbReference>
<dbReference type="AlphaFoldDB" id="D2VI60"/>
<dbReference type="VEuPathDB" id="AmoebaDB:NAEGRDRAFT_49744"/>
<protein>
    <submittedName>
        <fullName evidence="3">Predicted protein</fullName>
    </submittedName>
</protein>
<sequence>MSSSLSHSTSKELESEHDLLQVPFEMLNFEFRSSQKSVEKDLSILEKAMKEMLQKASKQNLSIQDQTNFLDKVVTKLRGVKRKLEETNIEETQLLNTCKDRIDHLNEYPLIDGAISRRKSTSNIDDNQYRTLSNWRRVRVSRVLVDYLLRFGHYETALALADSEKIKHLVNTQVFIQIRGIIEGLKNNDCGPALKWCSENRSRLRKISSNIEFDLRVQEFIELSKQDKKMEAVIHARKYLTNPIVDKGNSSAATTTNEDDNSCKITPEQTNTVKKIMAALAFGPKTLMAGYKELYDDKRWDELVEEFNKENYKLYGMTEEATLFKLLKAGLSALKTPYSYDENSINVNDPLSHPLFKELAKDLPFAHHHHSKLVCSICGDIMDHLNPPLVFPNGNVYSQKGVAENMAKNNGTFVDPRDGKSFQEEDGKKLFIM</sequence>
<dbReference type="InterPro" id="IPR006595">
    <property type="entry name" value="CTLH_C"/>
</dbReference>
<keyword evidence="4" id="KW-1185">Reference proteome</keyword>
<evidence type="ECO:0000256" key="1">
    <source>
        <dbReference type="SAM" id="Coils"/>
    </source>
</evidence>
<proteinExistence type="predicted"/>
<dbReference type="RefSeq" id="XP_002676279.1">
    <property type="nucleotide sequence ID" value="XM_002676233.1"/>
</dbReference>
<feature type="coiled-coil region" evidence="1">
    <location>
        <begin position="35"/>
        <end position="90"/>
    </location>
</feature>
<evidence type="ECO:0000313" key="4">
    <source>
        <dbReference type="Proteomes" id="UP000006671"/>
    </source>
</evidence>
<dbReference type="PANTHER" id="PTHR12170:SF2">
    <property type="entry name" value="E3 UBIQUITIN-PROTEIN TRANSFERASE MAEA"/>
    <property type="match status" value="1"/>
</dbReference>
<dbReference type="OMA" id="YFDDKRW"/>
<dbReference type="SMART" id="SM00668">
    <property type="entry name" value="CTLH"/>
    <property type="match status" value="1"/>
</dbReference>
<dbReference type="GO" id="GO:0005737">
    <property type="term" value="C:cytoplasm"/>
    <property type="evidence" value="ECO:0007669"/>
    <property type="project" value="TreeGrafter"/>
</dbReference>
<dbReference type="PANTHER" id="PTHR12170">
    <property type="entry name" value="MACROPHAGE ERYTHROBLAST ATTACHER-RELATED"/>
    <property type="match status" value="1"/>
</dbReference>
<dbReference type="eggNOG" id="KOG0396">
    <property type="taxonomic scope" value="Eukaryota"/>
</dbReference>